<dbReference type="InterPro" id="IPR003661">
    <property type="entry name" value="HisK_dim/P_dom"/>
</dbReference>
<dbReference type="InterPro" id="IPR036097">
    <property type="entry name" value="HisK_dim/P_sf"/>
</dbReference>
<dbReference type="Gene3D" id="3.30.565.10">
    <property type="entry name" value="Histidine kinase-like ATPase, C-terminal domain"/>
    <property type="match status" value="1"/>
</dbReference>
<evidence type="ECO:0000313" key="6">
    <source>
        <dbReference type="EMBL" id="MFC2968526.1"/>
    </source>
</evidence>
<evidence type="ECO:0000256" key="1">
    <source>
        <dbReference type="ARBA" id="ARBA00000085"/>
    </source>
</evidence>
<organism evidence="6 7">
    <name type="scientific">Acidimangrovimonas pyrenivorans</name>
    <dbReference type="NCBI Taxonomy" id="2030798"/>
    <lineage>
        <taxon>Bacteria</taxon>
        <taxon>Pseudomonadati</taxon>
        <taxon>Pseudomonadota</taxon>
        <taxon>Alphaproteobacteria</taxon>
        <taxon>Rhodobacterales</taxon>
        <taxon>Paracoccaceae</taxon>
        <taxon>Acidimangrovimonas</taxon>
    </lineage>
</organism>
<dbReference type="Gene3D" id="1.10.287.130">
    <property type="match status" value="1"/>
</dbReference>
<evidence type="ECO:0000259" key="5">
    <source>
        <dbReference type="PROSITE" id="PS50109"/>
    </source>
</evidence>
<dbReference type="PANTHER" id="PTHR43065">
    <property type="entry name" value="SENSOR HISTIDINE KINASE"/>
    <property type="match status" value="1"/>
</dbReference>
<dbReference type="Pfam" id="PF00512">
    <property type="entry name" value="HisKA"/>
    <property type="match status" value="1"/>
</dbReference>
<dbReference type="SUPFAM" id="SSF55874">
    <property type="entry name" value="ATPase domain of HSP90 chaperone/DNA topoisomerase II/histidine kinase"/>
    <property type="match status" value="1"/>
</dbReference>
<gene>
    <name evidence="6" type="ORF">ACFOES_10505</name>
</gene>
<dbReference type="Pfam" id="PF02518">
    <property type="entry name" value="HATPase_c"/>
    <property type="match status" value="1"/>
</dbReference>
<dbReference type="SUPFAM" id="SSF47384">
    <property type="entry name" value="Homodimeric domain of signal transducing histidine kinase"/>
    <property type="match status" value="1"/>
</dbReference>
<keyword evidence="4" id="KW-0732">Signal</keyword>
<dbReference type="InterPro" id="IPR004358">
    <property type="entry name" value="Sig_transdc_His_kin-like_C"/>
</dbReference>
<comment type="catalytic activity">
    <reaction evidence="1">
        <text>ATP + protein L-histidine = ADP + protein N-phospho-L-histidine.</text>
        <dbReference type="EC" id="2.7.13.3"/>
    </reaction>
</comment>
<feature type="chain" id="PRO_5046005378" description="histidine kinase" evidence="4">
    <location>
        <begin position="21"/>
        <end position="588"/>
    </location>
</feature>
<dbReference type="Proteomes" id="UP001595443">
    <property type="component" value="Unassembled WGS sequence"/>
</dbReference>
<dbReference type="RefSeq" id="WP_377833226.1">
    <property type="nucleotide sequence ID" value="NZ_JBHRSK010000007.1"/>
</dbReference>
<comment type="caution">
    <text evidence="6">The sequence shown here is derived from an EMBL/GenBank/DDBJ whole genome shotgun (WGS) entry which is preliminary data.</text>
</comment>
<dbReference type="SUPFAM" id="SSF53850">
    <property type="entry name" value="Periplasmic binding protein-like II"/>
    <property type="match status" value="1"/>
</dbReference>
<dbReference type="InterPro" id="IPR036890">
    <property type="entry name" value="HATPase_C_sf"/>
</dbReference>
<reference evidence="7" key="1">
    <citation type="journal article" date="2019" name="Int. J. Syst. Evol. Microbiol.">
        <title>The Global Catalogue of Microorganisms (GCM) 10K type strain sequencing project: providing services to taxonomists for standard genome sequencing and annotation.</title>
        <authorList>
            <consortium name="The Broad Institute Genomics Platform"/>
            <consortium name="The Broad Institute Genome Sequencing Center for Infectious Disease"/>
            <person name="Wu L."/>
            <person name="Ma J."/>
        </authorList>
    </citation>
    <scope>NUCLEOTIDE SEQUENCE [LARGE SCALE GENOMIC DNA]</scope>
    <source>
        <strain evidence="7">KCTC 62192</strain>
    </source>
</reference>
<dbReference type="CDD" id="cd00082">
    <property type="entry name" value="HisKA"/>
    <property type="match status" value="1"/>
</dbReference>
<dbReference type="PANTHER" id="PTHR43065:SF42">
    <property type="entry name" value="TWO-COMPONENT SENSOR PPRA"/>
    <property type="match status" value="1"/>
</dbReference>
<dbReference type="PROSITE" id="PS50109">
    <property type="entry name" value="HIS_KIN"/>
    <property type="match status" value="1"/>
</dbReference>
<evidence type="ECO:0000256" key="3">
    <source>
        <dbReference type="ARBA" id="ARBA00022553"/>
    </source>
</evidence>
<dbReference type="SMART" id="SM00387">
    <property type="entry name" value="HATPase_c"/>
    <property type="match status" value="1"/>
</dbReference>
<keyword evidence="3" id="KW-0597">Phosphoprotein</keyword>
<dbReference type="InterPro" id="IPR005467">
    <property type="entry name" value="His_kinase_dom"/>
</dbReference>
<keyword evidence="7" id="KW-1185">Reference proteome</keyword>
<feature type="signal peptide" evidence="4">
    <location>
        <begin position="1"/>
        <end position="20"/>
    </location>
</feature>
<accession>A0ABV7AHN7</accession>
<dbReference type="Gene3D" id="3.40.190.10">
    <property type="entry name" value="Periplasmic binding protein-like II"/>
    <property type="match status" value="1"/>
</dbReference>
<proteinExistence type="predicted"/>
<dbReference type="SMART" id="SM00388">
    <property type="entry name" value="HisKA"/>
    <property type="match status" value="1"/>
</dbReference>
<sequence>MRTLAAAAALGLALVPSVMAAEPLRIGVLDYAGEEHSLAHWQATAAALDAALPAYRFTLVPLDLAGLERELTADRLDFVITNPGDYAVLEFRNHISRIATADEDTPVASTLVTTGGMKTLGDLAGKRLAVVSPEAFGGFQAIWAEMNRADPGLKDRVRLVITGTPMHRAAEAVLDGRADAAVLRACMLEGLKASEPARFATLHAFALRPEKARGCAVSSPVYPGWPFAKARGTSPALAKKVAIALLGMQTGNFWTVPLDYQPVHEVMRELRIGPYARTGPVSISEFVHDYRDWLVALAIALVFWALYSVRIETLVRRRTQALNAANAGLKREMADRLRAEEADRLHRRELEHVARLSILGEMASSIAHELNQPLAAIAGYAQGSLLRLRAGNCTPADMERASEEIAQQAERAATVIKRIRAFVRKRESQRAAVDMAALMEETAALFEVTTHRAGVAVEMQLAEDLPQVFADRVQLQQVVLNLVQNAVDAMAQTAPEDRRIEIRAAAETDPAHGPGLCLSVRDHGPGLAPEGMAHFAEAFYTTKPEGIGLGLSLSRSIVEAHEGWLRAETPADGAGLLVKVWLPVREGA</sequence>
<dbReference type="Pfam" id="PF12974">
    <property type="entry name" value="Phosphonate-bd"/>
    <property type="match status" value="1"/>
</dbReference>
<dbReference type="EC" id="2.7.13.3" evidence="2"/>
<evidence type="ECO:0000256" key="2">
    <source>
        <dbReference type="ARBA" id="ARBA00012438"/>
    </source>
</evidence>
<name>A0ABV7AHN7_9RHOB</name>
<evidence type="ECO:0000256" key="4">
    <source>
        <dbReference type="SAM" id="SignalP"/>
    </source>
</evidence>
<dbReference type="InterPro" id="IPR003594">
    <property type="entry name" value="HATPase_dom"/>
</dbReference>
<protein>
    <recommendedName>
        <fullName evidence="2">histidine kinase</fullName>
        <ecNumber evidence="2">2.7.13.3</ecNumber>
    </recommendedName>
</protein>
<feature type="domain" description="Histidine kinase" evidence="5">
    <location>
        <begin position="365"/>
        <end position="586"/>
    </location>
</feature>
<evidence type="ECO:0000313" key="7">
    <source>
        <dbReference type="Proteomes" id="UP001595443"/>
    </source>
</evidence>
<dbReference type="PRINTS" id="PR00344">
    <property type="entry name" value="BCTRLSENSOR"/>
</dbReference>
<dbReference type="EMBL" id="JBHRSK010000007">
    <property type="protein sequence ID" value="MFC2968526.1"/>
    <property type="molecule type" value="Genomic_DNA"/>
</dbReference>